<dbReference type="PROSITE" id="PS00084">
    <property type="entry name" value="CU2_MONOOXYGENASE_1"/>
    <property type="match status" value="1"/>
</dbReference>
<dbReference type="Pfam" id="PF03712">
    <property type="entry name" value="Cu2_monoox_C"/>
    <property type="match status" value="1"/>
</dbReference>
<evidence type="ECO:0000256" key="4">
    <source>
        <dbReference type="ARBA" id="ARBA00022723"/>
    </source>
</evidence>
<keyword evidence="4" id="KW-0479">Metal-binding</keyword>
<evidence type="ECO:0000256" key="5">
    <source>
        <dbReference type="ARBA" id="ARBA00022729"/>
    </source>
</evidence>
<gene>
    <name evidence="13" type="primary">Moxd1-005</name>
</gene>
<dbReference type="PANTHER" id="PTHR10157">
    <property type="entry name" value="DOPAMINE BETA HYDROXYLASE RELATED"/>
    <property type="match status" value="1"/>
</dbReference>
<keyword evidence="6" id="KW-0560">Oxidoreductase</keyword>
<keyword evidence="5" id="KW-0732">Signal</keyword>
<dbReference type="SUPFAM" id="SSF49742">
    <property type="entry name" value="PHM/PNGase F"/>
    <property type="match status" value="2"/>
</dbReference>
<evidence type="ECO:0000256" key="10">
    <source>
        <dbReference type="ARBA" id="ARBA00023157"/>
    </source>
</evidence>
<dbReference type="GO" id="GO:0042420">
    <property type="term" value="P:dopamine catabolic process"/>
    <property type="evidence" value="ECO:0007669"/>
    <property type="project" value="TreeGrafter"/>
</dbReference>
<dbReference type="EMBL" id="LR788058">
    <property type="protein sequence ID" value="CAB3263920.1"/>
    <property type="molecule type" value="mRNA"/>
</dbReference>
<comment type="subcellular location">
    <subcellularLocation>
        <location evidence="2">Cytoplasmic vesicle</location>
        <location evidence="2">Secretory vesicle membrane</location>
        <topology evidence="2">Single-pass membrane protein</topology>
    </subcellularLocation>
</comment>
<dbReference type="PANTHER" id="PTHR10157:SF23">
    <property type="entry name" value="MOXD1 HOMOLOG 1"/>
    <property type="match status" value="1"/>
</dbReference>
<dbReference type="InterPro" id="IPR020611">
    <property type="entry name" value="Cu2_ascorb_mOase_CS-1"/>
</dbReference>
<reference evidence="13" key="1">
    <citation type="submission" date="2020-04" db="EMBL/GenBank/DDBJ databases">
        <authorList>
            <person name="Neveu A P."/>
        </authorList>
    </citation>
    <scope>NUCLEOTIDE SEQUENCE</scope>
    <source>
        <tissue evidence="13">Whole embryo</tissue>
    </source>
</reference>
<dbReference type="GO" id="GO:0005507">
    <property type="term" value="F:copper ion binding"/>
    <property type="evidence" value="ECO:0007669"/>
    <property type="project" value="InterPro"/>
</dbReference>
<dbReference type="Pfam" id="PF03351">
    <property type="entry name" value="DOMON"/>
    <property type="match status" value="1"/>
</dbReference>
<evidence type="ECO:0000259" key="12">
    <source>
        <dbReference type="PROSITE" id="PS50836"/>
    </source>
</evidence>
<dbReference type="GO" id="GO:0006589">
    <property type="term" value="P:octopamine biosynthetic process"/>
    <property type="evidence" value="ECO:0007669"/>
    <property type="project" value="TreeGrafter"/>
</dbReference>
<keyword evidence="8 13" id="KW-0503">Monooxygenase</keyword>
<dbReference type="FunFam" id="2.60.120.230:FF:000001">
    <property type="entry name" value="Monooxygenase, DBH-like 1"/>
    <property type="match status" value="1"/>
</dbReference>
<comment type="similarity">
    <text evidence="3">Belongs to the copper type II ascorbate-dependent monooxygenase family.</text>
</comment>
<dbReference type="SMART" id="SM00664">
    <property type="entry name" value="DoH"/>
    <property type="match status" value="1"/>
</dbReference>
<dbReference type="Gene3D" id="2.60.120.310">
    <property type="entry name" value="Copper type II, ascorbate-dependent monooxygenase, N-terminal domain"/>
    <property type="match status" value="1"/>
</dbReference>
<dbReference type="InterPro" id="IPR008977">
    <property type="entry name" value="PHM/PNGase_F_dom_sf"/>
</dbReference>
<evidence type="ECO:0000256" key="9">
    <source>
        <dbReference type="ARBA" id="ARBA00023136"/>
    </source>
</evidence>
<dbReference type="InterPro" id="IPR024548">
    <property type="entry name" value="Cu2_monoox_C"/>
</dbReference>
<dbReference type="InterPro" id="IPR045266">
    <property type="entry name" value="DOH_DOMON"/>
</dbReference>
<keyword evidence="7" id="KW-0186">Copper</keyword>
<evidence type="ECO:0000256" key="1">
    <source>
        <dbReference type="ARBA" id="ARBA00001973"/>
    </source>
</evidence>
<keyword evidence="11" id="KW-0325">Glycoprotein</keyword>
<dbReference type="Gene3D" id="2.60.120.230">
    <property type="match status" value="1"/>
</dbReference>
<proteinExistence type="evidence at transcript level"/>
<name>A0A6F9DLL8_9ASCI</name>
<dbReference type="GO" id="GO:0042421">
    <property type="term" value="P:norepinephrine biosynthetic process"/>
    <property type="evidence" value="ECO:0007669"/>
    <property type="project" value="UniProtKB-UniPathway"/>
</dbReference>
<dbReference type="InterPro" id="IPR028460">
    <property type="entry name" value="Tbh/DBH"/>
</dbReference>
<evidence type="ECO:0000256" key="8">
    <source>
        <dbReference type="ARBA" id="ARBA00023033"/>
    </source>
</evidence>
<dbReference type="FunFam" id="2.60.40.1210:FF:000001">
    <property type="entry name" value="Monooxygenase, DBH-like 1, like"/>
    <property type="match status" value="1"/>
</dbReference>
<dbReference type="CDD" id="cd09631">
    <property type="entry name" value="DOMON_DOH"/>
    <property type="match status" value="1"/>
</dbReference>
<evidence type="ECO:0000256" key="6">
    <source>
        <dbReference type="ARBA" id="ARBA00023002"/>
    </source>
</evidence>
<feature type="domain" description="DOMON" evidence="12">
    <location>
        <begin position="74"/>
        <end position="189"/>
    </location>
</feature>
<protein>
    <submittedName>
        <fullName evidence="13">DBH-like monooxygenase protein 1 homolog</fullName>
    </submittedName>
</protein>
<dbReference type="UniPathway" id="UPA00748">
    <property type="reaction ID" value="UER00735"/>
</dbReference>
<dbReference type="SUPFAM" id="SSF49344">
    <property type="entry name" value="CBD9-like"/>
    <property type="match status" value="1"/>
</dbReference>
<evidence type="ECO:0000256" key="7">
    <source>
        <dbReference type="ARBA" id="ARBA00023008"/>
    </source>
</evidence>
<keyword evidence="9" id="KW-0472">Membrane</keyword>
<dbReference type="Gene3D" id="2.60.40.1210">
    <property type="entry name" value="Cellobiose dehydrogenase, cytochrome domain"/>
    <property type="match status" value="1"/>
</dbReference>
<evidence type="ECO:0000256" key="3">
    <source>
        <dbReference type="ARBA" id="ARBA00010676"/>
    </source>
</evidence>
<sequence>MAMLQSRQKLNKLKKCRISLRHTAASDLTQRSTTTMMLGSIVCLLLLFSLNSISASQPEPSETFTHNAQLEPNGKIHLYWKFNQIHITFEVHGNTNGWVGIGISPGGSMMGADINVGWVNNGTATITDRHGVTAGNTYPPLDTVQNVELLGGSECDGWTVLKFRRQLAACDDQDMEITTDTMKVIYAWGSEDSGDDLNEFDYHTPERRGSKSLLLLDQPNFEQSRFPEGERHFQFDLLNDKFNVPDLDTYYNCRLFKLPRLTTKHHVVKIEPIIQEGNELNVHHMLVFECTDKDLDETAVGTNTQCYGSNMPPDFYSCSSTIHSWSIGGGAFYYPTHAGLPLGTADSPHYLVVETHYDNPLKKSDIVDSSGLRFVYTPDVRTYDAGIIEIGVSISGTEHIIPPNAEAFYSYGDCTAECLNYSFGQDGYQSINVFAALLHSHLLGRQITLQHIRNGVELPTIAGDKAYDFNYQETRYLPEERTVMLDDTLRVVCNYQSKGKSETTMGGFSTNDEMCNAFVYHYPRLALSYCVEAPKLNDLMSYFGFESYKEIGNENGAYQNLGDIMILKPDQYADKTALENINALTWDEAEVKQFETDMTTMLADVKCYGSTYGKAFANYTPVEITLPYVEEQRNCTAPSSGFPLTGVIDQCPTGQPVTTTSGASAPSITSWRFGALIVLVQSLLVRYK</sequence>
<dbReference type="InterPro" id="IPR036939">
    <property type="entry name" value="Cu2_ascorb_mOase_N_sf"/>
</dbReference>
<dbReference type="InterPro" id="IPR014784">
    <property type="entry name" value="Cu2_ascorb_mOase-like_C"/>
</dbReference>
<dbReference type="GO" id="GO:0004500">
    <property type="term" value="F:dopamine beta-monooxygenase activity"/>
    <property type="evidence" value="ECO:0007669"/>
    <property type="project" value="InterPro"/>
</dbReference>
<evidence type="ECO:0000256" key="11">
    <source>
        <dbReference type="ARBA" id="ARBA00023180"/>
    </source>
</evidence>
<evidence type="ECO:0000256" key="2">
    <source>
        <dbReference type="ARBA" id="ARBA00004160"/>
    </source>
</evidence>
<dbReference type="GO" id="GO:0030658">
    <property type="term" value="C:transport vesicle membrane"/>
    <property type="evidence" value="ECO:0007669"/>
    <property type="project" value="UniProtKB-SubCell"/>
</dbReference>
<dbReference type="GO" id="GO:0005615">
    <property type="term" value="C:extracellular space"/>
    <property type="evidence" value="ECO:0007669"/>
    <property type="project" value="TreeGrafter"/>
</dbReference>
<organism evidence="13">
    <name type="scientific">Phallusia mammillata</name>
    <dbReference type="NCBI Taxonomy" id="59560"/>
    <lineage>
        <taxon>Eukaryota</taxon>
        <taxon>Metazoa</taxon>
        <taxon>Chordata</taxon>
        <taxon>Tunicata</taxon>
        <taxon>Ascidiacea</taxon>
        <taxon>Phlebobranchia</taxon>
        <taxon>Ascidiidae</taxon>
        <taxon>Phallusia</taxon>
    </lineage>
</organism>
<dbReference type="AlphaFoldDB" id="A0A6F9DLL8"/>
<dbReference type="FunFam" id="2.60.120.310:FF:000004">
    <property type="entry name" value="DBH-like monooxygenase protein 1"/>
    <property type="match status" value="1"/>
</dbReference>
<dbReference type="Pfam" id="PF01082">
    <property type="entry name" value="Cu2_monooxygen"/>
    <property type="match status" value="1"/>
</dbReference>
<evidence type="ECO:0000313" key="13">
    <source>
        <dbReference type="EMBL" id="CAB3263920.1"/>
    </source>
</evidence>
<comment type="cofactor">
    <cofactor evidence="1">
        <name>Cu(2+)</name>
        <dbReference type="ChEBI" id="CHEBI:29036"/>
    </cofactor>
</comment>
<dbReference type="InterPro" id="IPR005018">
    <property type="entry name" value="DOMON_domain"/>
</dbReference>
<dbReference type="PRINTS" id="PR00767">
    <property type="entry name" value="DBMONOXGNASE"/>
</dbReference>
<dbReference type="GO" id="GO:0030667">
    <property type="term" value="C:secretory granule membrane"/>
    <property type="evidence" value="ECO:0007669"/>
    <property type="project" value="TreeGrafter"/>
</dbReference>
<keyword evidence="10" id="KW-1015">Disulfide bond</keyword>
<dbReference type="PROSITE" id="PS50836">
    <property type="entry name" value="DOMON"/>
    <property type="match status" value="1"/>
</dbReference>
<dbReference type="InterPro" id="IPR000323">
    <property type="entry name" value="Cu2_ascorb_mOase_N"/>
</dbReference>
<accession>A0A6F9DLL8</accession>
<dbReference type="InterPro" id="IPR000945">
    <property type="entry name" value="DBH-like"/>
</dbReference>